<keyword evidence="2" id="KW-0045">Antibiotic biosynthesis</keyword>
<dbReference type="InterPro" id="IPR050411">
    <property type="entry name" value="AlphaKG_dependent_hydroxylases"/>
</dbReference>
<reference evidence="4 5" key="1">
    <citation type="submission" date="2023-05" db="EMBL/GenBank/DDBJ databases">
        <title>A 100% complete, gapless, phased diploid assembly of the Scenedesmus obliquus UTEX 3031 genome.</title>
        <authorList>
            <person name="Biondi T.C."/>
            <person name="Hanschen E.R."/>
            <person name="Kwon T."/>
            <person name="Eng W."/>
            <person name="Kruse C.P.S."/>
            <person name="Koehler S.I."/>
            <person name="Kunde Y."/>
            <person name="Gleasner C.D."/>
            <person name="You Mak K.T."/>
            <person name="Polle J."/>
            <person name="Hovde B.T."/>
            <person name="Starkenburg S.R."/>
        </authorList>
    </citation>
    <scope>NUCLEOTIDE SEQUENCE [LARGE SCALE GENOMIC DNA]</scope>
    <source>
        <strain evidence="4 5">DOE0152z</strain>
    </source>
</reference>
<keyword evidence="1" id="KW-0560">Oxidoreductase</keyword>
<evidence type="ECO:0000259" key="3">
    <source>
        <dbReference type="Pfam" id="PF02668"/>
    </source>
</evidence>
<keyword evidence="5" id="KW-1185">Reference proteome</keyword>
<evidence type="ECO:0000313" key="5">
    <source>
        <dbReference type="Proteomes" id="UP001244341"/>
    </source>
</evidence>
<organism evidence="4 5">
    <name type="scientific">Tetradesmus obliquus</name>
    <name type="common">Green alga</name>
    <name type="synonym">Acutodesmus obliquus</name>
    <dbReference type="NCBI Taxonomy" id="3088"/>
    <lineage>
        <taxon>Eukaryota</taxon>
        <taxon>Viridiplantae</taxon>
        <taxon>Chlorophyta</taxon>
        <taxon>core chlorophytes</taxon>
        <taxon>Chlorophyceae</taxon>
        <taxon>CS clade</taxon>
        <taxon>Sphaeropleales</taxon>
        <taxon>Scenedesmaceae</taxon>
        <taxon>Tetradesmus</taxon>
    </lineage>
</organism>
<dbReference type="Proteomes" id="UP001244341">
    <property type="component" value="Chromosome 9b"/>
</dbReference>
<name>A0ABY8U8E8_TETOB</name>
<dbReference type="SUPFAM" id="SSF51197">
    <property type="entry name" value="Clavaminate synthase-like"/>
    <property type="match status" value="1"/>
</dbReference>
<dbReference type="InterPro" id="IPR003819">
    <property type="entry name" value="TauD/TfdA-like"/>
</dbReference>
<sequence length="263" mass="29372">MAQNLMVGVHLGRPLPQSPDHSLINHVINHAETPQVRDHATSASMGFHSDAQADILQLGCKQQAVDGGTSSIVDAGSVLLKMKDRGYIAEVAILQQLNFYRDVTRYQFVDQTGCEPYMAMPPFSVYNGRLWSTFNGNHYELCNRKYPTACSLSDLQRQAIRVFQQTAQELELQLTLQPGDILLLNNHTMLHARSTFKDGPEPHQRRHLIRLWLGCEEMAALAPPHLGFERCYGPSFDPAAYHGLLKPQPALFHVPSSSEDSGL</sequence>
<protein>
    <recommendedName>
        <fullName evidence="3">TauD/TfdA-like domain-containing protein</fullName>
    </recommendedName>
</protein>
<dbReference type="Gene3D" id="3.60.130.10">
    <property type="entry name" value="Clavaminate synthase-like"/>
    <property type="match status" value="1"/>
</dbReference>
<evidence type="ECO:0000256" key="2">
    <source>
        <dbReference type="ARBA" id="ARBA00023194"/>
    </source>
</evidence>
<evidence type="ECO:0000256" key="1">
    <source>
        <dbReference type="ARBA" id="ARBA00023002"/>
    </source>
</evidence>
<accession>A0ABY8U8E8</accession>
<dbReference type="PANTHER" id="PTHR10696">
    <property type="entry name" value="GAMMA-BUTYROBETAINE HYDROXYLASE-RELATED"/>
    <property type="match status" value="1"/>
</dbReference>
<dbReference type="EMBL" id="CP126216">
    <property type="protein sequence ID" value="WIA17741.1"/>
    <property type="molecule type" value="Genomic_DNA"/>
</dbReference>
<feature type="domain" description="TauD/TfdA-like" evidence="3">
    <location>
        <begin position="11"/>
        <end position="212"/>
    </location>
</feature>
<dbReference type="InterPro" id="IPR042098">
    <property type="entry name" value="TauD-like_sf"/>
</dbReference>
<dbReference type="PANTHER" id="PTHR10696:SF56">
    <property type="entry name" value="TAUD_TFDA-LIKE DOMAIN-CONTAINING PROTEIN"/>
    <property type="match status" value="1"/>
</dbReference>
<gene>
    <name evidence="4" type="ORF">OEZ85_009256</name>
</gene>
<proteinExistence type="predicted"/>
<evidence type="ECO:0000313" key="4">
    <source>
        <dbReference type="EMBL" id="WIA17741.1"/>
    </source>
</evidence>
<dbReference type="Pfam" id="PF02668">
    <property type="entry name" value="TauD"/>
    <property type="match status" value="1"/>
</dbReference>